<evidence type="ECO:0000313" key="2">
    <source>
        <dbReference type="Proteomes" id="UP000468650"/>
    </source>
</evidence>
<comment type="caution">
    <text evidence="1">The sequence shown here is derived from an EMBL/GenBank/DDBJ whole genome shotgun (WGS) entry which is preliminary data.</text>
</comment>
<gene>
    <name evidence="1" type="ORF">F8C67_06840</name>
</gene>
<sequence>MGRPSVPHTSWTATVTAIDFSSWYTSRSEVAHTRKGAYLLAKAEWSGQSEWAVGWMGLQCGVSISEEQRLHALLSSLYIPFSKAVQFSVGLGHSLYSSQWRMTTSVASPLISNPIAKSRVDFELAYRIADGWWIGHSTFLSSLAHDFRLHLQSEGERLSVRFDASWRGQLKANLILKTSSFDYTFGIEMGLNPIVQSHVGMNNHVEMD</sequence>
<dbReference type="EMBL" id="WBVO01000004">
    <property type="protein sequence ID" value="KAB2810296.1"/>
    <property type="molecule type" value="Genomic_DNA"/>
</dbReference>
<name>A0A6N6RGK3_9FLAO</name>
<accession>A0A6N6RGK3</accession>
<dbReference type="AlphaFoldDB" id="A0A6N6RGK3"/>
<organism evidence="1 2">
    <name type="scientific">Phaeocystidibacter luteus</name>
    <dbReference type="NCBI Taxonomy" id="911197"/>
    <lineage>
        <taxon>Bacteria</taxon>
        <taxon>Pseudomonadati</taxon>
        <taxon>Bacteroidota</taxon>
        <taxon>Flavobacteriia</taxon>
        <taxon>Flavobacteriales</taxon>
        <taxon>Phaeocystidibacteraceae</taxon>
        <taxon>Phaeocystidibacter</taxon>
    </lineage>
</organism>
<proteinExistence type="predicted"/>
<reference evidence="1 2" key="1">
    <citation type="submission" date="2019-09" db="EMBL/GenBank/DDBJ databases">
        <title>Genomes of family Cryomorphaceae.</title>
        <authorList>
            <person name="Bowman J.P."/>
        </authorList>
    </citation>
    <scope>NUCLEOTIDE SEQUENCE [LARGE SCALE GENOMIC DNA]</scope>
    <source>
        <strain evidence="1 2">LMG 25704</strain>
    </source>
</reference>
<protein>
    <submittedName>
        <fullName evidence="1">Uncharacterized protein</fullName>
    </submittedName>
</protein>
<keyword evidence="2" id="KW-1185">Reference proteome</keyword>
<dbReference type="Proteomes" id="UP000468650">
    <property type="component" value="Unassembled WGS sequence"/>
</dbReference>
<evidence type="ECO:0000313" key="1">
    <source>
        <dbReference type="EMBL" id="KAB2810296.1"/>
    </source>
</evidence>